<organism evidence="2 3">
    <name type="scientific">Cupriavidus numazuensis</name>
    <dbReference type="NCBI Taxonomy" id="221992"/>
    <lineage>
        <taxon>Bacteria</taxon>
        <taxon>Pseudomonadati</taxon>
        <taxon>Pseudomonadota</taxon>
        <taxon>Betaproteobacteria</taxon>
        <taxon>Burkholderiales</taxon>
        <taxon>Burkholderiaceae</taxon>
        <taxon>Cupriavidus</taxon>
    </lineage>
</organism>
<dbReference type="InterPro" id="IPR039422">
    <property type="entry name" value="MarR/SlyA-like"/>
</dbReference>
<dbReference type="PANTHER" id="PTHR33164">
    <property type="entry name" value="TRANSCRIPTIONAL REGULATOR, MARR FAMILY"/>
    <property type="match status" value="1"/>
</dbReference>
<feature type="domain" description="HTH marR-type" evidence="1">
    <location>
        <begin position="1"/>
        <end position="139"/>
    </location>
</feature>
<dbReference type="InterPro" id="IPR011991">
    <property type="entry name" value="ArsR-like_HTH"/>
</dbReference>
<protein>
    <recommendedName>
        <fullName evidence="1">HTH marR-type domain-containing protein</fullName>
    </recommendedName>
</protein>
<dbReference type="CDD" id="cd00090">
    <property type="entry name" value="HTH_ARSR"/>
    <property type="match status" value="1"/>
</dbReference>
<dbReference type="EMBL" id="CAJPVI010000030">
    <property type="protein sequence ID" value="CAG2154307.1"/>
    <property type="molecule type" value="Genomic_DNA"/>
</dbReference>
<gene>
    <name evidence="2" type="ORF">LMG26411_04605</name>
</gene>
<evidence type="ECO:0000259" key="1">
    <source>
        <dbReference type="PROSITE" id="PS50995"/>
    </source>
</evidence>
<dbReference type="InterPro" id="IPR036388">
    <property type="entry name" value="WH-like_DNA-bd_sf"/>
</dbReference>
<reference evidence="2 3" key="1">
    <citation type="submission" date="2021-03" db="EMBL/GenBank/DDBJ databases">
        <authorList>
            <person name="Peeters C."/>
        </authorList>
    </citation>
    <scope>NUCLEOTIDE SEQUENCE [LARGE SCALE GENOMIC DNA]</scope>
    <source>
        <strain evidence="2 3">LMG 26411</strain>
    </source>
</reference>
<evidence type="ECO:0000313" key="3">
    <source>
        <dbReference type="Proteomes" id="UP000672657"/>
    </source>
</evidence>
<dbReference type="PROSITE" id="PS50995">
    <property type="entry name" value="HTH_MARR_2"/>
    <property type="match status" value="1"/>
</dbReference>
<evidence type="ECO:0000313" key="2">
    <source>
        <dbReference type="EMBL" id="CAG2154307.1"/>
    </source>
</evidence>
<keyword evidence="3" id="KW-1185">Reference proteome</keyword>
<dbReference type="PANTHER" id="PTHR33164:SF44">
    <property type="entry name" value="TRANSCRIPTIONAL REGULATORY PROTEIN"/>
    <property type="match status" value="1"/>
</dbReference>
<accession>A0ABM8TLZ6</accession>
<sequence length="141" mass="15709">MRQLHPDDGALLLMHFAFRGLVVKADELLATYGLTRVHHRILYAIARSERLSVGGLVELLGVSKQALHRPLKHLQEAGYVIARRDEIEHRVKILSLTSQGAEIELLASRQEAAAMQAALANVSAAEQKAWRKIMITLARMV</sequence>
<dbReference type="InterPro" id="IPR036390">
    <property type="entry name" value="WH_DNA-bd_sf"/>
</dbReference>
<dbReference type="InterPro" id="IPR000835">
    <property type="entry name" value="HTH_MarR-typ"/>
</dbReference>
<dbReference type="Pfam" id="PF12802">
    <property type="entry name" value="MarR_2"/>
    <property type="match status" value="1"/>
</dbReference>
<dbReference type="SUPFAM" id="SSF46785">
    <property type="entry name" value="Winged helix' DNA-binding domain"/>
    <property type="match status" value="1"/>
</dbReference>
<name>A0ABM8TLZ6_9BURK</name>
<proteinExistence type="predicted"/>
<dbReference type="Gene3D" id="1.10.10.10">
    <property type="entry name" value="Winged helix-like DNA-binding domain superfamily/Winged helix DNA-binding domain"/>
    <property type="match status" value="1"/>
</dbReference>
<comment type="caution">
    <text evidence="2">The sequence shown here is derived from an EMBL/GenBank/DDBJ whole genome shotgun (WGS) entry which is preliminary data.</text>
</comment>
<dbReference type="Proteomes" id="UP000672657">
    <property type="component" value="Unassembled WGS sequence"/>
</dbReference>
<dbReference type="SMART" id="SM00347">
    <property type="entry name" value="HTH_MARR"/>
    <property type="match status" value="1"/>
</dbReference>